<gene>
    <name evidence="1" type="ORF">A3C12_02725</name>
</gene>
<accession>A0A1G2KPV3</accession>
<dbReference type="EMBL" id="MHQK01000051">
    <property type="protein sequence ID" value="OHA00672.1"/>
    <property type="molecule type" value="Genomic_DNA"/>
</dbReference>
<dbReference type="Proteomes" id="UP000178710">
    <property type="component" value="Unassembled WGS sequence"/>
</dbReference>
<dbReference type="AlphaFoldDB" id="A0A1G2KPV3"/>
<evidence type="ECO:0000313" key="2">
    <source>
        <dbReference type="Proteomes" id="UP000178710"/>
    </source>
</evidence>
<protein>
    <submittedName>
        <fullName evidence="1">Uncharacterized protein</fullName>
    </submittedName>
</protein>
<organism evidence="1 2">
    <name type="scientific">Candidatus Sungbacteria bacterium RIFCSPHIGHO2_02_FULL_49_20</name>
    <dbReference type="NCBI Taxonomy" id="1802272"/>
    <lineage>
        <taxon>Bacteria</taxon>
        <taxon>Candidatus Sungiibacteriota</taxon>
    </lineage>
</organism>
<name>A0A1G2KPV3_9BACT</name>
<evidence type="ECO:0000313" key="1">
    <source>
        <dbReference type="EMBL" id="OHA00672.1"/>
    </source>
</evidence>
<proteinExistence type="predicted"/>
<comment type="caution">
    <text evidence="1">The sequence shown here is derived from an EMBL/GenBank/DDBJ whole genome shotgun (WGS) entry which is preliminary data.</text>
</comment>
<sequence>MTNKVFVFGNQDIEPDATPLLILPELRQKLPDIEFIELDPNEEWGEDRNITVIDTVEGIKEVTVFDDMSDFVSAPRVTMHDFDALANLRLLKKLGKIEKIKIVGVPPTISKQEALGKVSAILLST</sequence>
<reference evidence="1 2" key="1">
    <citation type="journal article" date="2016" name="Nat. Commun.">
        <title>Thousands of microbial genomes shed light on interconnected biogeochemical processes in an aquifer system.</title>
        <authorList>
            <person name="Anantharaman K."/>
            <person name="Brown C.T."/>
            <person name="Hug L.A."/>
            <person name="Sharon I."/>
            <person name="Castelle C.J."/>
            <person name="Probst A.J."/>
            <person name="Thomas B.C."/>
            <person name="Singh A."/>
            <person name="Wilkins M.J."/>
            <person name="Karaoz U."/>
            <person name="Brodie E.L."/>
            <person name="Williams K.H."/>
            <person name="Hubbard S.S."/>
            <person name="Banfield J.F."/>
        </authorList>
    </citation>
    <scope>NUCLEOTIDE SEQUENCE [LARGE SCALE GENOMIC DNA]</scope>
</reference>